<dbReference type="Gene3D" id="1.10.10.10">
    <property type="entry name" value="Winged helix-like DNA-binding domain superfamily/Winged helix DNA-binding domain"/>
    <property type="match status" value="1"/>
</dbReference>
<organism evidence="5 6">
    <name type="scientific">Coprobacter tertius</name>
    <dbReference type="NCBI Taxonomy" id="2944915"/>
    <lineage>
        <taxon>Bacteria</taxon>
        <taxon>Pseudomonadati</taxon>
        <taxon>Bacteroidota</taxon>
        <taxon>Bacteroidia</taxon>
        <taxon>Bacteroidales</taxon>
        <taxon>Barnesiellaceae</taxon>
        <taxon>Coprobacter</taxon>
    </lineage>
</organism>
<dbReference type="PROSITE" id="PS00622">
    <property type="entry name" value="HTH_LUXR_1"/>
    <property type="match status" value="1"/>
</dbReference>
<reference evidence="5 6" key="1">
    <citation type="submission" date="2022-07" db="EMBL/GenBank/DDBJ databases">
        <title>Fecal culturing of patients with breast cancer.</title>
        <authorList>
            <person name="Teng N.M.Y."/>
            <person name="Kiu R."/>
            <person name="Evans R."/>
            <person name="Baker D.J."/>
            <person name="Zenner C."/>
            <person name="Robinson S.D."/>
            <person name="Hall L.J."/>
        </authorList>
    </citation>
    <scope>NUCLEOTIDE SEQUENCE [LARGE SCALE GENOMIC DNA]</scope>
    <source>
        <strain evidence="5 6">LH1063</strain>
    </source>
</reference>
<evidence type="ECO:0000313" key="6">
    <source>
        <dbReference type="Proteomes" id="UP001205603"/>
    </source>
</evidence>
<evidence type="ECO:0000256" key="3">
    <source>
        <dbReference type="ARBA" id="ARBA00023163"/>
    </source>
</evidence>
<dbReference type="Pfam" id="PF00196">
    <property type="entry name" value="GerE"/>
    <property type="match status" value="1"/>
</dbReference>
<keyword evidence="6" id="KW-1185">Reference proteome</keyword>
<feature type="domain" description="HTH luxR-type" evidence="4">
    <location>
        <begin position="125"/>
        <end position="190"/>
    </location>
</feature>
<dbReference type="Proteomes" id="UP001205603">
    <property type="component" value="Unassembled WGS sequence"/>
</dbReference>
<dbReference type="CDD" id="cd06170">
    <property type="entry name" value="LuxR_C_like"/>
    <property type="match status" value="1"/>
</dbReference>
<proteinExistence type="predicted"/>
<keyword evidence="2" id="KW-0238">DNA-binding</keyword>
<dbReference type="InterPro" id="IPR000792">
    <property type="entry name" value="Tscrpt_reg_LuxR_C"/>
</dbReference>
<dbReference type="PANTHER" id="PTHR44688:SF16">
    <property type="entry name" value="DNA-BINDING TRANSCRIPTIONAL ACTIVATOR DEVR_DOSR"/>
    <property type="match status" value="1"/>
</dbReference>
<gene>
    <name evidence="5" type="ORF">NMU02_11100</name>
</gene>
<evidence type="ECO:0000313" key="5">
    <source>
        <dbReference type="EMBL" id="MCP9612638.1"/>
    </source>
</evidence>
<name>A0ABT1MLP4_9BACT</name>
<comment type="caution">
    <text evidence="5">The sequence shown here is derived from an EMBL/GenBank/DDBJ whole genome shotgun (WGS) entry which is preliminary data.</text>
</comment>
<keyword evidence="1" id="KW-0805">Transcription regulation</keyword>
<dbReference type="EMBL" id="JANDHW010000012">
    <property type="protein sequence ID" value="MCP9612638.1"/>
    <property type="molecule type" value="Genomic_DNA"/>
</dbReference>
<dbReference type="InterPro" id="IPR016032">
    <property type="entry name" value="Sig_transdc_resp-reg_C-effctor"/>
</dbReference>
<dbReference type="RefSeq" id="WP_255027972.1">
    <property type="nucleotide sequence ID" value="NZ_JANDHW010000012.1"/>
</dbReference>
<protein>
    <submittedName>
        <fullName evidence="5">Response regulator transcription factor</fullName>
    </submittedName>
</protein>
<keyword evidence="3" id="KW-0804">Transcription</keyword>
<dbReference type="InterPro" id="IPR036388">
    <property type="entry name" value="WH-like_DNA-bd_sf"/>
</dbReference>
<dbReference type="PROSITE" id="PS50043">
    <property type="entry name" value="HTH_LUXR_2"/>
    <property type="match status" value="1"/>
</dbReference>
<dbReference type="PRINTS" id="PR00038">
    <property type="entry name" value="HTHLUXR"/>
</dbReference>
<sequence length="202" mass="22525">MSRDLLKIAIAEPSVIIRSGIAAVLKRIPGFNIQPIEVVTIDALSDCMRMHRPDILIINPVFLGYNDIPKFKSECGCPRIKCIAFLSAMMGDTILKSFDETISMYDDTETITAKFNALFDNTEANDPETLILSPREKEIVAAVARGLTNKEIAEKLYLSAHTVITHRRNIARKLQIHSAAGLTIYAIVNKLVELDEIKKDNL</sequence>
<evidence type="ECO:0000256" key="1">
    <source>
        <dbReference type="ARBA" id="ARBA00023015"/>
    </source>
</evidence>
<dbReference type="PANTHER" id="PTHR44688">
    <property type="entry name" value="DNA-BINDING TRANSCRIPTIONAL ACTIVATOR DEVR_DOSR"/>
    <property type="match status" value="1"/>
</dbReference>
<dbReference type="SMART" id="SM00421">
    <property type="entry name" value="HTH_LUXR"/>
    <property type="match status" value="1"/>
</dbReference>
<evidence type="ECO:0000259" key="4">
    <source>
        <dbReference type="PROSITE" id="PS50043"/>
    </source>
</evidence>
<dbReference type="SUPFAM" id="SSF46894">
    <property type="entry name" value="C-terminal effector domain of the bipartite response regulators"/>
    <property type="match status" value="1"/>
</dbReference>
<accession>A0ABT1MLP4</accession>
<evidence type="ECO:0000256" key="2">
    <source>
        <dbReference type="ARBA" id="ARBA00023125"/>
    </source>
</evidence>